<dbReference type="GO" id="GO:0046983">
    <property type="term" value="F:protein dimerization activity"/>
    <property type="evidence" value="ECO:0007669"/>
    <property type="project" value="InterPro"/>
</dbReference>
<evidence type="ECO:0000259" key="2">
    <source>
        <dbReference type="Pfam" id="PF05699"/>
    </source>
</evidence>
<accession>A0A067QSW0</accession>
<proteinExistence type="predicted"/>
<dbReference type="OMA" id="HRIPQEN"/>
<protein>
    <recommendedName>
        <fullName evidence="2">HAT C-terminal dimerisation domain-containing protein</fullName>
    </recommendedName>
</protein>
<dbReference type="InParanoid" id="A0A067QSW0"/>
<dbReference type="STRING" id="136037.A0A067QSW0"/>
<organism evidence="3 4">
    <name type="scientific">Zootermopsis nevadensis</name>
    <name type="common">Dampwood termite</name>
    <dbReference type="NCBI Taxonomy" id="136037"/>
    <lineage>
        <taxon>Eukaryota</taxon>
        <taxon>Metazoa</taxon>
        <taxon>Ecdysozoa</taxon>
        <taxon>Arthropoda</taxon>
        <taxon>Hexapoda</taxon>
        <taxon>Insecta</taxon>
        <taxon>Pterygota</taxon>
        <taxon>Neoptera</taxon>
        <taxon>Polyneoptera</taxon>
        <taxon>Dictyoptera</taxon>
        <taxon>Blattodea</taxon>
        <taxon>Blattoidea</taxon>
        <taxon>Termitoidae</taxon>
        <taxon>Termopsidae</taxon>
        <taxon>Zootermopsis</taxon>
    </lineage>
</organism>
<dbReference type="SUPFAM" id="SSF53098">
    <property type="entry name" value="Ribonuclease H-like"/>
    <property type="match status" value="1"/>
</dbReference>
<gene>
    <name evidence="3" type="ORF">L798_14119</name>
</gene>
<dbReference type="EMBL" id="KK853056">
    <property type="protein sequence ID" value="KDR11937.1"/>
    <property type="molecule type" value="Genomic_DNA"/>
</dbReference>
<dbReference type="InterPro" id="IPR008906">
    <property type="entry name" value="HATC_C_dom"/>
</dbReference>
<evidence type="ECO:0000313" key="4">
    <source>
        <dbReference type="Proteomes" id="UP000027135"/>
    </source>
</evidence>
<dbReference type="eggNOG" id="KOG1121">
    <property type="taxonomic scope" value="Eukaryota"/>
</dbReference>
<dbReference type="InterPro" id="IPR012337">
    <property type="entry name" value="RNaseH-like_sf"/>
</dbReference>
<feature type="compositionally biased region" description="Basic and acidic residues" evidence="1">
    <location>
        <begin position="41"/>
        <end position="50"/>
    </location>
</feature>
<evidence type="ECO:0000313" key="3">
    <source>
        <dbReference type="EMBL" id="KDR11937.1"/>
    </source>
</evidence>
<name>A0A067QSW0_ZOONE</name>
<keyword evidence="4" id="KW-1185">Reference proteome</keyword>
<dbReference type="Proteomes" id="UP000027135">
    <property type="component" value="Unassembled WGS sequence"/>
</dbReference>
<reference evidence="3 4" key="1">
    <citation type="journal article" date="2014" name="Nat. Commun.">
        <title>Molecular traces of alternative social organization in a termite genome.</title>
        <authorList>
            <person name="Terrapon N."/>
            <person name="Li C."/>
            <person name="Robertson H.M."/>
            <person name="Ji L."/>
            <person name="Meng X."/>
            <person name="Booth W."/>
            <person name="Chen Z."/>
            <person name="Childers C.P."/>
            <person name="Glastad K.M."/>
            <person name="Gokhale K."/>
            <person name="Gowin J."/>
            <person name="Gronenberg W."/>
            <person name="Hermansen R.A."/>
            <person name="Hu H."/>
            <person name="Hunt B.G."/>
            <person name="Huylmans A.K."/>
            <person name="Khalil S.M."/>
            <person name="Mitchell R.D."/>
            <person name="Munoz-Torres M.C."/>
            <person name="Mustard J.A."/>
            <person name="Pan H."/>
            <person name="Reese J.T."/>
            <person name="Scharf M.E."/>
            <person name="Sun F."/>
            <person name="Vogel H."/>
            <person name="Xiao J."/>
            <person name="Yang W."/>
            <person name="Yang Z."/>
            <person name="Yang Z."/>
            <person name="Zhou J."/>
            <person name="Zhu J."/>
            <person name="Brent C.S."/>
            <person name="Elsik C.G."/>
            <person name="Goodisman M.A."/>
            <person name="Liberles D.A."/>
            <person name="Roe R.M."/>
            <person name="Vargo E.L."/>
            <person name="Vilcinskas A."/>
            <person name="Wang J."/>
            <person name="Bornberg-Bauer E."/>
            <person name="Korb J."/>
            <person name="Zhang G."/>
            <person name="Liebig J."/>
        </authorList>
    </citation>
    <scope>NUCLEOTIDE SEQUENCE [LARGE SCALE GENOMIC DNA]</scope>
    <source>
        <tissue evidence="3">Whole organism</tissue>
    </source>
</reference>
<feature type="region of interest" description="Disordered" evidence="1">
    <location>
        <begin position="31"/>
        <end position="50"/>
    </location>
</feature>
<feature type="non-terminal residue" evidence="3">
    <location>
        <position position="1"/>
    </location>
</feature>
<sequence length="138" mass="15643">FKLLPYASEEDKNIISTSMKQMLIKFIEEERGKNSGPVEESPNKKSRLSEERANLELVQYQSESTAALDYCPLQWWAKAAAKCPNLARLAHKYNCVPASATPPHRIPQENQVLFDMRRACLGPELVDKLLFLNGNHSV</sequence>
<dbReference type="AlphaFoldDB" id="A0A067QSW0"/>
<evidence type="ECO:0000256" key="1">
    <source>
        <dbReference type="SAM" id="MobiDB-lite"/>
    </source>
</evidence>
<dbReference type="Pfam" id="PF05699">
    <property type="entry name" value="Dimer_Tnp_hAT"/>
    <property type="match status" value="1"/>
</dbReference>
<feature type="domain" description="HAT C-terminal dimerisation" evidence="2">
    <location>
        <begin position="56"/>
        <end position="135"/>
    </location>
</feature>